<dbReference type="Proteomes" id="UP000541558">
    <property type="component" value="Unassembled WGS sequence"/>
</dbReference>
<organism evidence="2 3">
    <name type="scientific">Ephemerocybe angulata</name>
    <dbReference type="NCBI Taxonomy" id="980116"/>
    <lineage>
        <taxon>Eukaryota</taxon>
        <taxon>Fungi</taxon>
        <taxon>Dikarya</taxon>
        <taxon>Basidiomycota</taxon>
        <taxon>Agaricomycotina</taxon>
        <taxon>Agaricomycetes</taxon>
        <taxon>Agaricomycetidae</taxon>
        <taxon>Agaricales</taxon>
        <taxon>Agaricineae</taxon>
        <taxon>Psathyrellaceae</taxon>
        <taxon>Ephemerocybe</taxon>
    </lineage>
</organism>
<name>A0A8H5F1R9_9AGAR</name>
<feature type="region of interest" description="Disordered" evidence="1">
    <location>
        <begin position="124"/>
        <end position="149"/>
    </location>
</feature>
<dbReference type="EMBL" id="JAACJK010000169">
    <property type="protein sequence ID" value="KAF5320519.1"/>
    <property type="molecule type" value="Genomic_DNA"/>
</dbReference>
<reference evidence="2 3" key="1">
    <citation type="journal article" date="2020" name="ISME J.">
        <title>Uncovering the hidden diversity of litter-decomposition mechanisms in mushroom-forming fungi.</title>
        <authorList>
            <person name="Floudas D."/>
            <person name="Bentzer J."/>
            <person name="Ahren D."/>
            <person name="Johansson T."/>
            <person name="Persson P."/>
            <person name="Tunlid A."/>
        </authorList>
    </citation>
    <scope>NUCLEOTIDE SEQUENCE [LARGE SCALE GENOMIC DNA]</scope>
    <source>
        <strain evidence="2 3">CBS 175.51</strain>
    </source>
</reference>
<feature type="compositionally biased region" description="Basic residues" evidence="1">
    <location>
        <begin position="130"/>
        <end position="149"/>
    </location>
</feature>
<protein>
    <submittedName>
        <fullName evidence="2">Uncharacterized protein</fullName>
    </submittedName>
</protein>
<sequence>MRASEIHKRLGCRCGKATLPASRWSSGITACEEDVEDRAWKLMRLLPDFIAKRPYVAEHDFSGVVVNANGTAGFKATKYTGGFKHLLKCRFFLPLLVVPVPILVAQRVLRKKIPLLTQIPQKDHSVGKNSIKRPHRARRHNQSKMASRR</sequence>
<dbReference type="AlphaFoldDB" id="A0A8H5F1R9"/>
<accession>A0A8H5F1R9</accession>
<evidence type="ECO:0000313" key="3">
    <source>
        <dbReference type="Proteomes" id="UP000541558"/>
    </source>
</evidence>
<evidence type="ECO:0000256" key="1">
    <source>
        <dbReference type="SAM" id="MobiDB-lite"/>
    </source>
</evidence>
<dbReference type="OrthoDB" id="3509362at2759"/>
<gene>
    <name evidence="2" type="ORF">D9611_010720</name>
</gene>
<keyword evidence="3" id="KW-1185">Reference proteome</keyword>
<comment type="caution">
    <text evidence="2">The sequence shown here is derived from an EMBL/GenBank/DDBJ whole genome shotgun (WGS) entry which is preliminary data.</text>
</comment>
<proteinExistence type="predicted"/>
<evidence type="ECO:0000313" key="2">
    <source>
        <dbReference type="EMBL" id="KAF5320519.1"/>
    </source>
</evidence>